<dbReference type="Proteomes" id="UP001177670">
    <property type="component" value="Unassembled WGS sequence"/>
</dbReference>
<protein>
    <submittedName>
        <fullName evidence="1">Uncharacterized protein</fullName>
    </submittedName>
</protein>
<accession>A0AA40KY12</accession>
<dbReference type="AlphaFoldDB" id="A0AA40KY12"/>
<comment type="caution">
    <text evidence="1">The sequence shown here is derived from an EMBL/GenBank/DDBJ whole genome shotgun (WGS) entry which is preliminary data.</text>
</comment>
<proteinExistence type="predicted"/>
<keyword evidence="2" id="KW-1185">Reference proteome</keyword>
<name>A0AA40KY12_9HYME</name>
<sequence length="57" mass="6550">TYVEFASRVQLEVFSDCRIVNRIMSSRGVTSTENDGIFFCLLRPPNFLIDPEDEGKH</sequence>
<organism evidence="1 2">
    <name type="scientific">Melipona bicolor</name>
    <dbReference type="NCBI Taxonomy" id="60889"/>
    <lineage>
        <taxon>Eukaryota</taxon>
        <taxon>Metazoa</taxon>
        <taxon>Ecdysozoa</taxon>
        <taxon>Arthropoda</taxon>
        <taxon>Hexapoda</taxon>
        <taxon>Insecta</taxon>
        <taxon>Pterygota</taxon>
        <taxon>Neoptera</taxon>
        <taxon>Endopterygota</taxon>
        <taxon>Hymenoptera</taxon>
        <taxon>Apocrita</taxon>
        <taxon>Aculeata</taxon>
        <taxon>Apoidea</taxon>
        <taxon>Anthophila</taxon>
        <taxon>Apidae</taxon>
        <taxon>Melipona</taxon>
    </lineage>
</organism>
<evidence type="ECO:0000313" key="1">
    <source>
        <dbReference type="EMBL" id="KAK1137166.1"/>
    </source>
</evidence>
<evidence type="ECO:0000313" key="2">
    <source>
        <dbReference type="Proteomes" id="UP001177670"/>
    </source>
</evidence>
<gene>
    <name evidence="1" type="ORF">K0M31_001690</name>
</gene>
<reference evidence="1" key="1">
    <citation type="submission" date="2021-10" db="EMBL/GenBank/DDBJ databases">
        <title>Melipona bicolor Genome sequencing and assembly.</title>
        <authorList>
            <person name="Araujo N.S."/>
            <person name="Arias M.C."/>
        </authorList>
    </citation>
    <scope>NUCLEOTIDE SEQUENCE</scope>
    <source>
        <strain evidence="1">USP_2M_L1-L4_2017</strain>
        <tissue evidence="1">Whole body</tissue>
    </source>
</reference>
<feature type="non-terminal residue" evidence="1">
    <location>
        <position position="1"/>
    </location>
</feature>
<dbReference type="EMBL" id="JAHYIQ010000001">
    <property type="protein sequence ID" value="KAK1137166.1"/>
    <property type="molecule type" value="Genomic_DNA"/>
</dbReference>